<proteinExistence type="predicted"/>
<gene>
    <name evidence="1" type="ORF">ACFSBK_11580</name>
</gene>
<dbReference type="RefSeq" id="WP_058918751.1">
    <property type="nucleotide sequence ID" value="NZ_JBHSQC010000002.1"/>
</dbReference>
<dbReference type="EMBL" id="JBHUFF010000022">
    <property type="protein sequence ID" value="MFD1800489.1"/>
    <property type="molecule type" value="Genomic_DNA"/>
</dbReference>
<evidence type="ECO:0000313" key="2">
    <source>
        <dbReference type="Proteomes" id="UP001597285"/>
    </source>
</evidence>
<sequence length="87" mass="10223">MNQGSIEDLTNEEIKELQECSDLIFVETVVDGFFEVKVKSPTEMFPTDIFYTREYIGEFLMSKYKLHILIESNNGMFLYQPNRLGEK</sequence>
<comment type="caution">
    <text evidence="1">The sequence shown here is derived from an EMBL/GenBank/DDBJ whole genome shotgun (WGS) entry which is preliminary data.</text>
</comment>
<keyword evidence="2" id="KW-1185">Reference proteome</keyword>
<dbReference type="Proteomes" id="UP001597285">
    <property type="component" value="Unassembled WGS sequence"/>
</dbReference>
<evidence type="ECO:0000313" key="1">
    <source>
        <dbReference type="EMBL" id="MFD1800489.1"/>
    </source>
</evidence>
<name>A0ABW4NQ03_9LACT</name>
<organism evidence="1 2">
    <name type="scientific">Carnobacterium antarcticum</name>
    <dbReference type="NCBI Taxonomy" id="2126436"/>
    <lineage>
        <taxon>Bacteria</taxon>
        <taxon>Bacillati</taxon>
        <taxon>Bacillota</taxon>
        <taxon>Bacilli</taxon>
        <taxon>Lactobacillales</taxon>
        <taxon>Carnobacteriaceae</taxon>
        <taxon>Carnobacterium</taxon>
    </lineage>
</organism>
<accession>A0ABW4NQ03</accession>
<reference evidence="2" key="1">
    <citation type="journal article" date="2019" name="Int. J. Syst. Evol. Microbiol.">
        <title>The Global Catalogue of Microorganisms (GCM) 10K type strain sequencing project: providing services to taxonomists for standard genome sequencing and annotation.</title>
        <authorList>
            <consortium name="The Broad Institute Genomics Platform"/>
            <consortium name="The Broad Institute Genome Sequencing Center for Infectious Disease"/>
            <person name="Wu L."/>
            <person name="Ma J."/>
        </authorList>
    </citation>
    <scope>NUCLEOTIDE SEQUENCE [LARGE SCALE GENOMIC DNA]</scope>
    <source>
        <strain evidence="2">KCTC 42143</strain>
    </source>
</reference>
<protein>
    <submittedName>
        <fullName evidence="1">Uncharacterized protein</fullName>
    </submittedName>
</protein>